<dbReference type="GO" id="GO:0006508">
    <property type="term" value="P:proteolysis"/>
    <property type="evidence" value="ECO:0007669"/>
    <property type="project" value="UniProtKB-KW"/>
</dbReference>
<dbReference type="EMBL" id="CAESAK010000081">
    <property type="protein sequence ID" value="CAB4338334.1"/>
    <property type="molecule type" value="Genomic_DNA"/>
</dbReference>
<sequence length="270" mass="28693">MAIQIKNLDQLKIMRRAGLLVGQTLNALRENIKVGMTTDALDAIAAASIKRGGGTSNFLNYHGYPKTICVSVNEEIVHGIPGPRVLLDGDVVSIDCGAIIDGWHGDAAFSIGIGTVNPEDQKMMDVCEESMWRGIAAGADGARLTDIGFAIEQYVLSQGKYGILREYGGHGIGTEMHQEPHVLNFGRKGSGPTIVPGMALAIEPMITRGSEKTRVLGDDWTVVSTDSSRGAHFENSYVICPDGKPFVLTAIDGGAARLSALGVEISDLID</sequence>
<dbReference type="Pfam" id="PF00557">
    <property type="entry name" value="Peptidase_M24"/>
    <property type="match status" value="1"/>
</dbReference>
<accession>A0A6J5Z737</accession>
<dbReference type="PANTHER" id="PTHR43330">
    <property type="entry name" value="METHIONINE AMINOPEPTIDASE"/>
    <property type="match status" value="1"/>
</dbReference>
<evidence type="ECO:0000256" key="4">
    <source>
        <dbReference type="ARBA" id="ARBA00022801"/>
    </source>
</evidence>
<keyword evidence="2" id="KW-0645">Protease</keyword>
<dbReference type="PROSITE" id="PS00680">
    <property type="entry name" value="MAP_1"/>
    <property type="match status" value="1"/>
</dbReference>
<dbReference type="InterPro" id="IPR000994">
    <property type="entry name" value="Pept_M24"/>
</dbReference>
<dbReference type="CDD" id="cd01086">
    <property type="entry name" value="MetAP1"/>
    <property type="match status" value="1"/>
</dbReference>
<dbReference type="GO" id="GO:0046872">
    <property type="term" value="F:metal ion binding"/>
    <property type="evidence" value="ECO:0007669"/>
    <property type="project" value="UniProtKB-KW"/>
</dbReference>
<evidence type="ECO:0000256" key="2">
    <source>
        <dbReference type="ARBA" id="ARBA00022670"/>
    </source>
</evidence>
<dbReference type="PANTHER" id="PTHR43330:SF27">
    <property type="entry name" value="METHIONINE AMINOPEPTIDASE"/>
    <property type="match status" value="1"/>
</dbReference>
<feature type="domain" description="Peptidase M24" evidence="5">
    <location>
        <begin position="13"/>
        <end position="239"/>
    </location>
</feature>
<dbReference type="GO" id="GO:0005829">
    <property type="term" value="C:cytosol"/>
    <property type="evidence" value="ECO:0007669"/>
    <property type="project" value="TreeGrafter"/>
</dbReference>
<dbReference type="NCBIfam" id="TIGR00500">
    <property type="entry name" value="met_pdase_I"/>
    <property type="match status" value="1"/>
</dbReference>
<dbReference type="PRINTS" id="PR00599">
    <property type="entry name" value="MAPEPTIDASE"/>
</dbReference>
<dbReference type="AlphaFoldDB" id="A0A6J5Z737"/>
<evidence type="ECO:0000256" key="1">
    <source>
        <dbReference type="ARBA" id="ARBA00022438"/>
    </source>
</evidence>
<proteinExistence type="inferred from homology"/>
<reference evidence="6" key="1">
    <citation type="submission" date="2020-05" db="EMBL/GenBank/DDBJ databases">
        <authorList>
            <person name="Chiriac C."/>
            <person name="Salcher M."/>
            <person name="Ghai R."/>
            <person name="Kavagutti S V."/>
        </authorList>
    </citation>
    <scope>NUCLEOTIDE SEQUENCE</scope>
</reference>
<name>A0A6J5Z737_9ZZZZ</name>
<dbReference type="InterPro" id="IPR001714">
    <property type="entry name" value="Pept_M24_MAP"/>
</dbReference>
<dbReference type="Gene3D" id="3.90.230.10">
    <property type="entry name" value="Creatinase/methionine aminopeptidase superfamily"/>
    <property type="match status" value="1"/>
</dbReference>
<keyword evidence="3" id="KW-0479">Metal-binding</keyword>
<keyword evidence="1" id="KW-0031">Aminopeptidase</keyword>
<evidence type="ECO:0000256" key="3">
    <source>
        <dbReference type="ARBA" id="ARBA00022723"/>
    </source>
</evidence>
<keyword evidence="4" id="KW-0378">Hydrolase</keyword>
<dbReference type="GO" id="GO:0070006">
    <property type="term" value="F:metalloaminopeptidase activity"/>
    <property type="evidence" value="ECO:0007669"/>
    <property type="project" value="InterPro"/>
</dbReference>
<gene>
    <name evidence="6" type="ORF">UFOPK3775_00713</name>
</gene>
<evidence type="ECO:0000259" key="5">
    <source>
        <dbReference type="Pfam" id="PF00557"/>
    </source>
</evidence>
<evidence type="ECO:0000313" key="6">
    <source>
        <dbReference type="EMBL" id="CAB4338334.1"/>
    </source>
</evidence>
<organism evidence="6">
    <name type="scientific">freshwater metagenome</name>
    <dbReference type="NCBI Taxonomy" id="449393"/>
    <lineage>
        <taxon>unclassified sequences</taxon>
        <taxon>metagenomes</taxon>
        <taxon>ecological metagenomes</taxon>
    </lineage>
</organism>
<dbReference type="HAMAP" id="MF_01974">
    <property type="entry name" value="MetAP_1"/>
    <property type="match status" value="1"/>
</dbReference>
<dbReference type="SUPFAM" id="SSF55920">
    <property type="entry name" value="Creatinase/aminopeptidase"/>
    <property type="match status" value="1"/>
</dbReference>
<dbReference type="InterPro" id="IPR002467">
    <property type="entry name" value="Pept_M24A_MAP1"/>
</dbReference>
<dbReference type="InterPro" id="IPR036005">
    <property type="entry name" value="Creatinase/aminopeptidase-like"/>
</dbReference>
<protein>
    <submittedName>
        <fullName evidence="6">Unannotated protein</fullName>
    </submittedName>
</protein>